<dbReference type="Proteomes" id="UP001472866">
    <property type="component" value="Chromosome 16"/>
</dbReference>
<gene>
    <name evidence="6" type="ORF">HKI87_16g83170</name>
</gene>
<evidence type="ECO:0000256" key="5">
    <source>
        <dbReference type="RuleBase" id="RU003509"/>
    </source>
</evidence>
<evidence type="ECO:0000256" key="2">
    <source>
        <dbReference type="ARBA" id="ARBA00022531"/>
    </source>
</evidence>
<dbReference type="PANTHER" id="PTHR34963:SF2">
    <property type="entry name" value="PHOTOSYSTEM II REACTION CENTER PSB28 PROTEIN, CHLOROPLASTIC"/>
    <property type="match status" value="1"/>
</dbReference>
<sequence>MMLTTRTTTTTTTTTRAAVCLDGARCESGGHRPRPRNAALQTGRRFAAMPRIRSGSIRSAGGSSVSSIVACAAGSGESGGCVMQFVKGVDEAVVPEVKLTRSRDGSNGVATFIFQKPSIFDNDADVVAKGEITGLYMIDEEGELQTQDVVASFLDGKPSKIEARYVMKSTFQWDRFMRFMERYANENGLGFNKA</sequence>
<dbReference type="Gene3D" id="2.40.30.220">
    <property type="entry name" value="Photosystem II Psb28"/>
    <property type="match status" value="1"/>
</dbReference>
<organism evidence="6 7">
    <name type="scientific">Chloropicon roscoffensis</name>
    <dbReference type="NCBI Taxonomy" id="1461544"/>
    <lineage>
        <taxon>Eukaryota</taxon>
        <taxon>Viridiplantae</taxon>
        <taxon>Chlorophyta</taxon>
        <taxon>Chloropicophyceae</taxon>
        <taxon>Chloropicales</taxon>
        <taxon>Chloropicaceae</taxon>
        <taxon>Chloropicon</taxon>
    </lineage>
</organism>
<dbReference type="PANTHER" id="PTHR34963">
    <property type="match status" value="1"/>
</dbReference>
<dbReference type="Pfam" id="PF03912">
    <property type="entry name" value="Psb28"/>
    <property type="match status" value="1"/>
</dbReference>
<evidence type="ECO:0000313" key="6">
    <source>
        <dbReference type="EMBL" id="WZN66747.1"/>
    </source>
</evidence>
<keyword evidence="2 5" id="KW-0602">Photosynthesis</keyword>
<evidence type="ECO:0000256" key="4">
    <source>
        <dbReference type="ARBA" id="ARBA00023276"/>
    </source>
</evidence>
<dbReference type="GO" id="GO:0015979">
    <property type="term" value="P:photosynthesis"/>
    <property type="evidence" value="ECO:0007669"/>
    <property type="project" value="UniProtKB-KW"/>
</dbReference>
<keyword evidence="4 5" id="KW-0604">Photosystem II</keyword>
<comment type="similarity">
    <text evidence="5">Belongs to the Psb28 family.</text>
</comment>
<accession>A0AAX4PKS6</accession>
<reference evidence="6 7" key="1">
    <citation type="submission" date="2024-03" db="EMBL/GenBank/DDBJ databases">
        <title>Complete genome sequence of the green alga Chloropicon roscoffensis RCC1871.</title>
        <authorList>
            <person name="Lemieux C."/>
            <person name="Pombert J.-F."/>
            <person name="Otis C."/>
            <person name="Turmel M."/>
        </authorList>
    </citation>
    <scope>NUCLEOTIDE SEQUENCE [LARGE SCALE GENOMIC DNA]</scope>
    <source>
        <strain evidence="6 7">RCC1871</strain>
    </source>
</reference>
<evidence type="ECO:0000256" key="1">
    <source>
        <dbReference type="ARBA" id="ARBA00004170"/>
    </source>
</evidence>
<dbReference type="InterPro" id="IPR005610">
    <property type="entry name" value="PSII_Psb28_class-1"/>
</dbReference>
<dbReference type="InterPro" id="IPR038676">
    <property type="entry name" value="Psb28_c1_sf"/>
</dbReference>
<name>A0AAX4PKS6_9CHLO</name>
<proteinExistence type="inferred from homology"/>
<evidence type="ECO:0000256" key="3">
    <source>
        <dbReference type="ARBA" id="ARBA00023136"/>
    </source>
</evidence>
<dbReference type="EMBL" id="CP151516">
    <property type="protein sequence ID" value="WZN66747.1"/>
    <property type="molecule type" value="Genomic_DNA"/>
</dbReference>
<evidence type="ECO:0000313" key="7">
    <source>
        <dbReference type="Proteomes" id="UP001472866"/>
    </source>
</evidence>
<protein>
    <recommendedName>
        <fullName evidence="5">Photosystem II reaction center Psb28 protein</fullName>
    </recommendedName>
</protein>
<dbReference type="GO" id="GO:0009654">
    <property type="term" value="C:photosystem II oxygen evolving complex"/>
    <property type="evidence" value="ECO:0007669"/>
    <property type="project" value="InterPro"/>
</dbReference>
<comment type="subcellular location">
    <subcellularLocation>
        <location evidence="1">Membrane</location>
        <topology evidence="1">Peripheral membrane protein</topology>
    </subcellularLocation>
</comment>
<dbReference type="HAMAP" id="MF_01370">
    <property type="entry name" value="PSII_Psb28"/>
    <property type="match status" value="1"/>
</dbReference>
<keyword evidence="7" id="KW-1185">Reference proteome</keyword>
<dbReference type="NCBIfam" id="TIGR03047">
    <property type="entry name" value="PS_II_psb28"/>
    <property type="match status" value="1"/>
</dbReference>
<dbReference type="AlphaFoldDB" id="A0AAX4PKS6"/>
<keyword evidence="3" id="KW-0472">Membrane</keyword>